<dbReference type="NCBIfam" id="TIGR01536">
    <property type="entry name" value="asn_synth_AEB"/>
    <property type="match status" value="1"/>
</dbReference>
<comment type="catalytic activity">
    <reaction evidence="8">
        <text>L-aspartate + L-glutamine + ATP + H2O = L-asparagine + L-glutamate + AMP + diphosphate + H(+)</text>
        <dbReference type="Rhea" id="RHEA:12228"/>
        <dbReference type="ChEBI" id="CHEBI:15377"/>
        <dbReference type="ChEBI" id="CHEBI:15378"/>
        <dbReference type="ChEBI" id="CHEBI:29985"/>
        <dbReference type="ChEBI" id="CHEBI:29991"/>
        <dbReference type="ChEBI" id="CHEBI:30616"/>
        <dbReference type="ChEBI" id="CHEBI:33019"/>
        <dbReference type="ChEBI" id="CHEBI:58048"/>
        <dbReference type="ChEBI" id="CHEBI:58359"/>
        <dbReference type="ChEBI" id="CHEBI:456215"/>
        <dbReference type="EC" id="6.3.5.4"/>
    </reaction>
</comment>
<dbReference type="Gene3D" id="3.60.20.10">
    <property type="entry name" value="Glutamine Phosphoribosylpyrophosphate, subunit 1, domain 1"/>
    <property type="match status" value="1"/>
</dbReference>
<evidence type="ECO:0000256" key="5">
    <source>
        <dbReference type="ARBA" id="ARBA00022840"/>
    </source>
</evidence>
<dbReference type="RefSeq" id="WP_201309867.1">
    <property type="nucleotide sequence ID" value="NZ_BLYI01000009.1"/>
</dbReference>
<dbReference type="InterPro" id="IPR033738">
    <property type="entry name" value="AsnB_N"/>
</dbReference>
<sequence>MCGIAGFSNPGEQYHRKKESWIKVLDDMNRIQKHRGPDDEGTYLDDECGLAHVRLSIIDLKNGHQPMIRQKDRKDCAVIFNGEIYNMKSLRNELERKGAKFQTTSDTEVILVGYMRYGAAFVEKLNGIFSIAIWDGALKKLYLFRDRLGVKPLFYTMKRNTLVFSSELKGLFQYPGVEPVIDREGLGEVFGLGPAKSYGKGVFQGIREVLPGHLIEYGKEGWKDHAYWKLEAKPHEDSVKETIEKTSWLVHDAVRMQMLSDIPICTFLSGGVDSSLVTSICAKTLKKEGKQLDTFSFDFQNNHQYFQANSFQPSEDRPWVEKMVTYSGTNHTFLECGNMDLISDLYRAVDARDLPCMADVESSMLYFCSLVAKSHKVTLTGECADEIFGGYPWFHKKECFEADNFPWSMDMEPRKMLLRDDILKMIDLESYSREAYQKTIDETPKLYGEDSTESRRREISYLNLRWFMVTLLDRMDRTSMYSGLEARVPFADHRIVEYLYNVPWKIKCLNGEAKGLLRVAGKEDLPPEVLYRRKSPYPKTYDPDYERMLSEELRRVMAKGEAPINQLTDKKKVEKFLESPKDYGKPWYGQLMAGPQMTAYLLQVNYWLEHYKIRLNL</sequence>
<evidence type="ECO:0000256" key="10">
    <source>
        <dbReference type="PIRSR" id="PIRSR001589-2"/>
    </source>
</evidence>
<feature type="site" description="Important for beta-aspartyl-AMP intermediate formation" evidence="11">
    <location>
        <position position="382"/>
    </location>
</feature>
<dbReference type="InterPro" id="IPR014729">
    <property type="entry name" value="Rossmann-like_a/b/a_fold"/>
</dbReference>
<dbReference type="CDD" id="cd00712">
    <property type="entry name" value="AsnB"/>
    <property type="match status" value="1"/>
</dbReference>
<evidence type="ECO:0000256" key="9">
    <source>
        <dbReference type="PIRSR" id="PIRSR001589-1"/>
    </source>
</evidence>
<keyword evidence="7 9" id="KW-0315">Glutamine amidotransferase</keyword>
<dbReference type="InterPro" id="IPR051786">
    <property type="entry name" value="ASN_synthetase/amidase"/>
</dbReference>
<evidence type="ECO:0000256" key="2">
    <source>
        <dbReference type="ARBA" id="ARBA00005752"/>
    </source>
</evidence>
<evidence type="ECO:0000256" key="7">
    <source>
        <dbReference type="ARBA" id="ARBA00022962"/>
    </source>
</evidence>
<dbReference type="InterPro" id="IPR006426">
    <property type="entry name" value="Asn_synth_AEB"/>
</dbReference>
<comment type="caution">
    <text evidence="13">The sequence shown here is derived from an EMBL/GenBank/DDBJ whole genome shotgun (WGS) entry which is preliminary data.</text>
</comment>
<dbReference type="SUPFAM" id="SSF52402">
    <property type="entry name" value="Adenine nucleotide alpha hydrolases-like"/>
    <property type="match status" value="1"/>
</dbReference>
<evidence type="ECO:0000259" key="12">
    <source>
        <dbReference type="PROSITE" id="PS51278"/>
    </source>
</evidence>
<dbReference type="GO" id="GO:0005829">
    <property type="term" value="C:cytosol"/>
    <property type="evidence" value="ECO:0007669"/>
    <property type="project" value="TreeGrafter"/>
</dbReference>
<evidence type="ECO:0000256" key="8">
    <source>
        <dbReference type="ARBA" id="ARBA00048741"/>
    </source>
</evidence>
<dbReference type="InterPro" id="IPR001962">
    <property type="entry name" value="Asn_synthase"/>
</dbReference>
<dbReference type="Pfam" id="PF00733">
    <property type="entry name" value="Asn_synthase"/>
    <property type="match status" value="1"/>
</dbReference>
<comment type="pathway">
    <text evidence="1">Amino-acid biosynthesis; L-asparagine biosynthesis; L-asparagine from L-aspartate (L-Gln route): step 1/1.</text>
</comment>
<proteinExistence type="inferred from homology"/>
<dbReference type="EMBL" id="BLYI01000009">
    <property type="protein sequence ID" value="GFO84113.1"/>
    <property type="molecule type" value="Genomic_DNA"/>
</dbReference>
<keyword evidence="4 10" id="KW-0547">Nucleotide-binding</keyword>
<evidence type="ECO:0000313" key="13">
    <source>
        <dbReference type="EMBL" id="GFO84113.1"/>
    </source>
</evidence>
<evidence type="ECO:0000256" key="4">
    <source>
        <dbReference type="ARBA" id="ARBA00022741"/>
    </source>
</evidence>
<dbReference type="GO" id="GO:0006529">
    <property type="term" value="P:asparagine biosynthetic process"/>
    <property type="evidence" value="ECO:0007669"/>
    <property type="project" value="UniProtKB-KW"/>
</dbReference>
<dbReference type="InterPro" id="IPR029055">
    <property type="entry name" value="Ntn_hydrolases_N"/>
</dbReference>
<name>A0A916VCJ3_9FIRM</name>
<dbReference type="EC" id="6.3.5.4" evidence="3"/>
<dbReference type="CDD" id="cd01991">
    <property type="entry name" value="Asn_synthase_B_C"/>
    <property type="match status" value="1"/>
</dbReference>
<dbReference type="AlphaFoldDB" id="A0A916VCJ3"/>
<evidence type="ECO:0000256" key="3">
    <source>
        <dbReference type="ARBA" id="ARBA00012737"/>
    </source>
</evidence>
<dbReference type="GO" id="GO:0004066">
    <property type="term" value="F:asparagine synthase (glutamine-hydrolyzing) activity"/>
    <property type="evidence" value="ECO:0007669"/>
    <property type="project" value="UniProtKB-EC"/>
</dbReference>
<dbReference type="SUPFAM" id="SSF56235">
    <property type="entry name" value="N-terminal nucleophile aminohydrolases (Ntn hydrolases)"/>
    <property type="match status" value="1"/>
</dbReference>
<evidence type="ECO:0000256" key="11">
    <source>
        <dbReference type="PIRSR" id="PIRSR001589-3"/>
    </source>
</evidence>
<dbReference type="Proteomes" id="UP000613208">
    <property type="component" value="Unassembled WGS sequence"/>
</dbReference>
<feature type="active site" description="For GATase activity" evidence="9">
    <location>
        <position position="2"/>
    </location>
</feature>
<protein>
    <recommendedName>
        <fullName evidence="3">asparagine synthase (glutamine-hydrolyzing)</fullName>
        <ecNumber evidence="3">6.3.5.4</ecNumber>
    </recommendedName>
</protein>
<keyword evidence="14" id="KW-1185">Reference proteome</keyword>
<gene>
    <name evidence="13" type="primary">asnO</name>
    <name evidence="13" type="ORF">ANBU17_04600</name>
</gene>
<keyword evidence="6 9" id="KW-0061">Asparagine biosynthesis</keyword>
<reference evidence="13" key="1">
    <citation type="submission" date="2020-06" db="EMBL/GenBank/DDBJ databases">
        <title>Characterization of fructooligosaccharide metabolism and fructooligosaccharide-degrading enzymes in human commensal butyrate producers.</title>
        <authorList>
            <person name="Tanno H."/>
            <person name="Fujii T."/>
            <person name="Hirano K."/>
            <person name="Maeno S."/>
            <person name="Tonozuka T."/>
            <person name="Sakamoto M."/>
            <person name="Ohkuma M."/>
            <person name="Tochio T."/>
            <person name="Endo A."/>
        </authorList>
    </citation>
    <scope>NUCLEOTIDE SEQUENCE</scope>
    <source>
        <strain evidence="13">JCM 17466</strain>
    </source>
</reference>
<evidence type="ECO:0000256" key="6">
    <source>
        <dbReference type="ARBA" id="ARBA00022888"/>
    </source>
</evidence>
<feature type="binding site" evidence="10">
    <location>
        <position position="106"/>
    </location>
    <ligand>
        <name>L-glutamine</name>
        <dbReference type="ChEBI" id="CHEBI:58359"/>
    </ligand>
</feature>
<keyword evidence="9" id="KW-0028">Amino-acid biosynthesis</keyword>
<dbReference type="PANTHER" id="PTHR43284">
    <property type="entry name" value="ASPARAGINE SYNTHETASE (GLUTAMINE-HYDROLYZING)"/>
    <property type="match status" value="1"/>
</dbReference>
<evidence type="ECO:0000313" key="14">
    <source>
        <dbReference type="Proteomes" id="UP000613208"/>
    </source>
</evidence>
<dbReference type="Gene3D" id="3.40.50.620">
    <property type="entry name" value="HUPs"/>
    <property type="match status" value="1"/>
</dbReference>
<comment type="similarity">
    <text evidence="2">Belongs to the asparagine synthetase family.</text>
</comment>
<dbReference type="Pfam" id="PF13537">
    <property type="entry name" value="GATase_7"/>
    <property type="match status" value="1"/>
</dbReference>
<dbReference type="GO" id="GO:0005524">
    <property type="term" value="F:ATP binding"/>
    <property type="evidence" value="ECO:0007669"/>
    <property type="project" value="UniProtKB-KW"/>
</dbReference>
<dbReference type="PROSITE" id="PS51278">
    <property type="entry name" value="GATASE_TYPE_2"/>
    <property type="match status" value="1"/>
</dbReference>
<evidence type="ECO:0000256" key="1">
    <source>
        <dbReference type="ARBA" id="ARBA00005187"/>
    </source>
</evidence>
<dbReference type="PIRSF" id="PIRSF001589">
    <property type="entry name" value="Asn_synthetase_glu-h"/>
    <property type="match status" value="1"/>
</dbReference>
<dbReference type="InterPro" id="IPR017932">
    <property type="entry name" value="GATase_2_dom"/>
</dbReference>
<organism evidence="13 14">
    <name type="scientific">Anaerostipes butyraticus</name>
    <dbReference type="NCBI Taxonomy" id="645466"/>
    <lineage>
        <taxon>Bacteria</taxon>
        <taxon>Bacillati</taxon>
        <taxon>Bacillota</taxon>
        <taxon>Clostridia</taxon>
        <taxon>Lachnospirales</taxon>
        <taxon>Lachnospiraceae</taxon>
        <taxon>Anaerostipes</taxon>
    </lineage>
</organism>
<dbReference type="PANTHER" id="PTHR43284:SF1">
    <property type="entry name" value="ASPARAGINE SYNTHETASE"/>
    <property type="match status" value="1"/>
</dbReference>
<accession>A0A916VCJ3</accession>
<keyword evidence="5 10" id="KW-0067">ATP-binding</keyword>
<feature type="domain" description="Glutamine amidotransferase type-2" evidence="12">
    <location>
        <begin position="2"/>
        <end position="220"/>
    </location>
</feature>